<protein>
    <submittedName>
        <fullName evidence="3">Pilus assembly protein TadG</fullName>
    </submittedName>
</protein>
<feature type="domain" description="Putative Flp pilus-assembly TadG-like N-terminal" evidence="2">
    <location>
        <begin position="29"/>
        <end position="73"/>
    </location>
</feature>
<reference evidence="3 4" key="1">
    <citation type="submission" date="2016-05" db="EMBL/GenBank/DDBJ databases">
        <title>Complete genome sequence of Novosphingobium guangzhouense SA925(T).</title>
        <authorList>
            <person name="Sha S."/>
        </authorList>
    </citation>
    <scope>NUCLEOTIDE SEQUENCE [LARGE SCALE GENOMIC DNA]</scope>
    <source>
        <strain evidence="3 4">SA925</strain>
    </source>
</reference>
<evidence type="ECO:0000259" key="2">
    <source>
        <dbReference type="Pfam" id="PF13400"/>
    </source>
</evidence>
<keyword evidence="4" id="KW-1185">Reference proteome</keyword>
<keyword evidence="1" id="KW-1133">Transmembrane helix</keyword>
<proteinExistence type="predicted"/>
<comment type="caution">
    <text evidence="3">The sequence shown here is derived from an EMBL/GenBank/DDBJ whole genome shotgun (WGS) entry which is preliminary data.</text>
</comment>
<accession>A0A2K2G3Z8</accession>
<name>A0A2K2G3Z8_9SPHN</name>
<dbReference type="SUPFAM" id="SSF53300">
    <property type="entry name" value="vWA-like"/>
    <property type="match status" value="1"/>
</dbReference>
<evidence type="ECO:0000313" key="4">
    <source>
        <dbReference type="Proteomes" id="UP000236327"/>
    </source>
</evidence>
<dbReference type="EMBL" id="LYMM01000022">
    <property type="protein sequence ID" value="PNU05764.1"/>
    <property type="molecule type" value="Genomic_DNA"/>
</dbReference>
<dbReference type="InterPro" id="IPR028087">
    <property type="entry name" value="Tad_N"/>
</dbReference>
<keyword evidence="1" id="KW-0812">Transmembrane</keyword>
<organism evidence="3 4">
    <name type="scientific">Novosphingobium guangzhouense</name>
    <dbReference type="NCBI Taxonomy" id="1850347"/>
    <lineage>
        <taxon>Bacteria</taxon>
        <taxon>Pseudomonadati</taxon>
        <taxon>Pseudomonadota</taxon>
        <taxon>Alphaproteobacteria</taxon>
        <taxon>Sphingomonadales</taxon>
        <taxon>Sphingomonadaceae</taxon>
        <taxon>Novosphingobium</taxon>
    </lineage>
</organism>
<evidence type="ECO:0000256" key="1">
    <source>
        <dbReference type="SAM" id="Phobius"/>
    </source>
</evidence>
<dbReference type="AlphaFoldDB" id="A0A2K2G3Z8"/>
<gene>
    <name evidence="3" type="ORF">A8V01_14420</name>
</gene>
<dbReference type="RefSeq" id="WP_103094965.1">
    <property type="nucleotide sequence ID" value="NZ_LYMM01000022.1"/>
</dbReference>
<keyword evidence="1" id="KW-0472">Membrane</keyword>
<dbReference type="InterPro" id="IPR036465">
    <property type="entry name" value="vWFA_dom_sf"/>
</dbReference>
<dbReference type="Pfam" id="PF13400">
    <property type="entry name" value="Tad"/>
    <property type="match status" value="1"/>
</dbReference>
<dbReference type="Proteomes" id="UP000236327">
    <property type="component" value="Unassembled WGS sequence"/>
</dbReference>
<feature type="transmembrane region" description="Helical" evidence="1">
    <location>
        <begin position="31"/>
        <end position="50"/>
    </location>
</feature>
<dbReference type="OrthoDB" id="7522752at2"/>
<dbReference type="Gene3D" id="3.40.50.410">
    <property type="entry name" value="von Willebrand factor, type A domain"/>
    <property type="match status" value="2"/>
</dbReference>
<evidence type="ECO:0000313" key="3">
    <source>
        <dbReference type="EMBL" id="PNU05764.1"/>
    </source>
</evidence>
<sequence>MRQACQFPAKIVRGTVRDLLRDVLRDRGGNILPIAAIGMLVAAVVVGSAVDLSRDYLVRQQLQSACDAGVLAGRRTVTTAGFDDASKKVAKAYFDTNFSDAQQGTRSTVFNPVSTDNGQTITGTATTLLDTLLMRIFGKMTFDIQVTCASSMGVGNSDIMMVLDTTGSMDFTLSGSSQKRIDALRSAMRNFYTTIYNATANSNARVRYGFVPFSSTVNVGKLLTDVSKSYIVDSYAYQSRAYELDDSGSSDYTSDWVRYSNDSWTYKSSCTNNMPSDENFGDYSSGGSKYQRKIEYSCRQPNNSSKYAIYWHYLYRPWVMRYHQRTFSTSSFKKFNSVNTDTGNGGANVSSTWDGCIQERDTVAQSTFKYSATSGITPAGALDLDLDSAPTSDDKTKWRPLWPEVSYRRWTDNGYYTTATTNNGGSGGDYCPVEARLLSTMSQSEFNTVADSLVAVGGTYLDIGMIWGGRLMSQQGMWSTLNSDEPSNGGKVSRHLIFMTDGEMEPNYTIAQAWGMEYWDRRVTSDGSTDDAKRHTQRFLASCEAIKAKGIRVWVVAFTSTLSTDLTTCASDDSSFTASSSADLNAAFQEIAKQVGELRVVQ</sequence>